<evidence type="ECO:0000313" key="2">
    <source>
        <dbReference type="EMBL" id="RHK48594.1"/>
    </source>
</evidence>
<protein>
    <submittedName>
        <fullName evidence="2">Uncharacterized protein</fullName>
    </submittedName>
</protein>
<evidence type="ECO:0000313" key="3">
    <source>
        <dbReference type="Proteomes" id="UP000286598"/>
    </source>
</evidence>
<keyword evidence="1" id="KW-0472">Membrane</keyword>
<evidence type="ECO:0000256" key="1">
    <source>
        <dbReference type="SAM" id="Phobius"/>
    </source>
</evidence>
<reference evidence="2 3" key="1">
    <citation type="submission" date="2018-08" db="EMBL/GenBank/DDBJ databases">
        <title>A genome reference for cultivated species of the human gut microbiota.</title>
        <authorList>
            <person name="Zou Y."/>
            <person name="Xue W."/>
            <person name="Luo G."/>
        </authorList>
    </citation>
    <scope>NUCLEOTIDE SEQUENCE [LARGE SCALE GENOMIC DNA]</scope>
    <source>
        <strain evidence="2 3">AF42-9</strain>
    </source>
</reference>
<name>A0A3R6FE44_9BACT</name>
<keyword evidence="1" id="KW-0812">Transmembrane</keyword>
<keyword evidence="3" id="KW-1185">Reference proteome</keyword>
<dbReference type="EMBL" id="QRNO01000059">
    <property type="protein sequence ID" value="RHK48594.1"/>
    <property type="molecule type" value="Genomic_DNA"/>
</dbReference>
<organism evidence="2 3">
    <name type="scientific">Leyella stercorea</name>
    <dbReference type="NCBI Taxonomy" id="363265"/>
    <lineage>
        <taxon>Bacteria</taxon>
        <taxon>Pseudomonadati</taxon>
        <taxon>Bacteroidota</taxon>
        <taxon>Bacteroidia</taxon>
        <taxon>Bacteroidales</taxon>
        <taxon>Prevotellaceae</taxon>
        <taxon>Leyella</taxon>
    </lineage>
</organism>
<feature type="transmembrane region" description="Helical" evidence="1">
    <location>
        <begin position="78"/>
        <end position="98"/>
    </location>
</feature>
<feature type="transmembrane region" description="Helical" evidence="1">
    <location>
        <begin position="46"/>
        <end position="66"/>
    </location>
</feature>
<feature type="transmembrane region" description="Helical" evidence="1">
    <location>
        <begin position="7"/>
        <end position="26"/>
    </location>
</feature>
<gene>
    <name evidence="2" type="ORF">DW060_10330</name>
</gene>
<dbReference type="AlphaFoldDB" id="A0A3R6FE44"/>
<sequence>MRRTYKVLNAIFIASLCISAAMVLLFETDILPDGICHTATGASEFVWATVMELLTICIIPVALRLFRFRHIAERLVSAEALLNWGALRLLMLCVPMVLNTLLYYMYMNVAFGYMGIILFLCLFFIMPTRARCESEVVKRDVEHKK</sequence>
<accession>A0A3R6FE44</accession>
<dbReference type="Proteomes" id="UP000286598">
    <property type="component" value="Unassembled WGS sequence"/>
</dbReference>
<proteinExistence type="predicted"/>
<comment type="caution">
    <text evidence="2">The sequence shown here is derived from an EMBL/GenBank/DDBJ whole genome shotgun (WGS) entry which is preliminary data.</text>
</comment>
<dbReference type="OrthoDB" id="1082490at2"/>
<keyword evidence="1" id="KW-1133">Transmembrane helix</keyword>
<feature type="transmembrane region" description="Helical" evidence="1">
    <location>
        <begin position="104"/>
        <end position="125"/>
    </location>
</feature>
<dbReference type="RefSeq" id="WP_118355793.1">
    <property type="nucleotide sequence ID" value="NZ_CAJLAM010000005.1"/>
</dbReference>